<evidence type="ECO:0000259" key="5">
    <source>
        <dbReference type="PROSITE" id="PS51460"/>
    </source>
</evidence>
<accession>A0A8J8T3U3</accession>
<feature type="compositionally biased region" description="Basic and acidic residues" evidence="4">
    <location>
        <begin position="340"/>
        <end position="364"/>
    </location>
</feature>
<evidence type="ECO:0000256" key="4">
    <source>
        <dbReference type="SAM" id="MobiDB-lite"/>
    </source>
</evidence>
<dbReference type="InterPro" id="IPR036534">
    <property type="entry name" value="GAR_dom_sf"/>
</dbReference>
<dbReference type="AlphaFoldDB" id="A0A8J8T3U3"/>
<reference evidence="6" key="1">
    <citation type="submission" date="2019-06" db="EMBL/GenBank/DDBJ databases">
        <authorList>
            <person name="Zheng W."/>
        </authorList>
    </citation>
    <scope>NUCLEOTIDE SEQUENCE</scope>
    <source>
        <strain evidence="6">QDHG01</strain>
    </source>
</reference>
<proteinExistence type="predicted"/>
<feature type="compositionally biased region" description="Low complexity" evidence="4">
    <location>
        <begin position="1"/>
        <end position="13"/>
    </location>
</feature>
<keyword evidence="3" id="KW-0206">Cytoskeleton</keyword>
<dbReference type="PROSITE" id="PS51460">
    <property type="entry name" value="GAR"/>
    <property type="match status" value="1"/>
</dbReference>
<feature type="compositionally biased region" description="Polar residues" evidence="4">
    <location>
        <begin position="26"/>
        <end position="35"/>
    </location>
</feature>
<protein>
    <recommendedName>
        <fullName evidence="5">GAR domain-containing protein</fullName>
    </recommendedName>
</protein>
<name>A0A8J8T3U3_HALGN</name>
<feature type="region of interest" description="Disordered" evidence="4">
    <location>
        <begin position="421"/>
        <end position="454"/>
    </location>
</feature>
<gene>
    <name evidence="6" type="ORF">FGO68_gene656</name>
</gene>
<dbReference type="GO" id="GO:0008017">
    <property type="term" value="F:microtubule binding"/>
    <property type="evidence" value="ECO:0007669"/>
    <property type="project" value="InterPro"/>
</dbReference>
<evidence type="ECO:0000256" key="1">
    <source>
        <dbReference type="ARBA" id="ARBA00004245"/>
    </source>
</evidence>
<dbReference type="Proteomes" id="UP000785679">
    <property type="component" value="Unassembled WGS sequence"/>
</dbReference>
<dbReference type="EMBL" id="RRYP01007442">
    <property type="protein sequence ID" value="TNV80496.1"/>
    <property type="molecule type" value="Genomic_DNA"/>
</dbReference>
<feature type="region of interest" description="Disordered" evidence="4">
    <location>
        <begin position="322"/>
        <end position="364"/>
    </location>
</feature>
<keyword evidence="2" id="KW-0963">Cytoplasm</keyword>
<evidence type="ECO:0000256" key="2">
    <source>
        <dbReference type="ARBA" id="ARBA00022490"/>
    </source>
</evidence>
<feature type="compositionally biased region" description="Basic and acidic residues" evidence="4">
    <location>
        <begin position="45"/>
        <end position="78"/>
    </location>
</feature>
<comment type="caution">
    <text evidence="6">The sequence shown here is derived from an EMBL/GenBank/DDBJ whole genome shotgun (WGS) entry which is preliminary data.</text>
</comment>
<evidence type="ECO:0000313" key="6">
    <source>
        <dbReference type="EMBL" id="TNV80496.1"/>
    </source>
</evidence>
<dbReference type="OrthoDB" id="325930at2759"/>
<evidence type="ECO:0000313" key="7">
    <source>
        <dbReference type="Proteomes" id="UP000785679"/>
    </source>
</evidence>
<feature type="domain" description="GAR" evidence="5">
    <location>
        <begin position="464"/>
        <end position="537"/>
    </location>
</feature>
<dbReference type="Pfam" id="PF02187">
    <property type="entry name" value="GAS2"/>
    <property type="match status" value="1"/>
</dbReference>
<dbReference type="GO" id="GO:0005856">
    <property type="term" value="C:cytoskeleton"/>
    <property type="evidence" value="ECO:0007669"/>
    <property type="project" value="UniProtKB-SubCell"/>
</dbReference>
<organism evidence="6 7">
    <name type="scientific">Halteria grandinella</name>
    <dbReference type="NCBI Taxonomy" id="5974"/>
    <lineage>
        <taxon>Eukaryota</taxon>
        <taxon>Sar</taxon>
        <taxon>Alveolata</taxon>
        <taxon>Ciliophora</taxon>
        <taxon>Intramacronucleata</taxon>
        <taxon>Spirotrichea</taxon>
        <taxon>Stichotrichia</taxon>
        <taxon>Sporadotrichida</taxon>
        <taxon>Halteriidae</taxon>
        <taxon>Halteria</taxon>
    </lineage>
</organism>
<feature type="region of interest" description="Disordered" evidence="4">
    <location>
        <begin position="1"/>
        <end position="106"/>
    </location>
</feature>
<dbReference type="SUPFAM" id="SSF143575">
    <property type="entry name" value="GAS2 domain-like"/>
    <property type="match status" value="1"/>
</dbReference>
<keyword evidence="7" id="KW-1185">Reference proteome</keyword>
<dbReference type="Gene3D" id="3.30.920.20">
    <property type="entry name" value="Gas2-like domain"/>
    <property type="match status" value="1"/>
</dbReference>
<sequence>MGNCCSSSTTTTTFDTRKQKHDQKRNTLPNGNSLRGSKIAGQMSHFEEKPSEAKKVETPKQKREEKVISDTKTVEVKDSAPATVESQFAESPREKQIQSTNDKASARESIPKILNGELKPIYPNENLLNALNEAQPENDEGMEFIRNESQPIVQIEDINPPTNHQSQRTQSRSQIELAKNDIQVAQTDILFTNSISIPDSSHKDTFNLPSHSNHREKTIAQQVEEKLFERSIKSYNLRQTGYSRRDNTQFSKRRDDTIKQLKASLIHSIVQNQDKVSARSASVESQKMKPMLIEAINEIEENRQSEVAVVRNSLLQNSLVQNKPMHDVRSEGSLESESIESDKFEREDDVIQPRPTNDTDVKGEGDDIVLDLQNMDDPISERLEAAPEEEQKDVKEQLNNINAFLQGINKKEEGLKKMKTLQDSRRKSARPLQPAFGSSMPRISTDSPRIGGAEGGQDPFKEYIKYKSVDDDVVDKMLEKFILSHQVQVPINRIDPSKYLFGTKIIAAQIINGILMVRVGGGFMSIEEFVDKHQSKEILNLRLKMVKERKKLPKITQELIEKHKIKKFI</sequence>
<evidence type="ECO:0000256" key="3">
    <source>
        <dbReference type="ARBA" id="ARBA00023212"/>
    </source>
</evidence>
<dbReference type="InterPro" id="IPR003108">
    <property type="entry name" value="GAR_dom"/>
</dbReference>
<comment type="subcellular location">
    <subcellularLocation>
        <location evidence="1">Cytoplasm</location>
        <location evidence="1">Cytoskeleton</location>
    </subcellularLocation>
</comment>